<dbReference type="Gene3D" id="1.10.472.10">
    <property type="entry name" value="Cyclin-like"/>
    <property type="match status" value="2"/>
</dbReference>
<dbReference type="FunFam" id="1.10.472.10:FF:000019">
    <property type="entry name" value="transcription initiation factor IIB"/>
    <property type="match status" value="1"/>
</dbReference>
<reference evidence="16" key="1">
    <citation type="submission" date="2020-11" db="EMBL/GenBank/DDBJ databases">
        <authorList>
            <person name="Tran Van P."/>
        </authorList>
    </citation>
    <scope>NUCLEOTIDE SEQUENCE</scope>
</reference>
<dbReference type="InterPro" id="IPR023486">
    <property type="entry name" value="TFIIB_CS"/>
</dbReference>
<dbReference type="GO" id="GO:0016251">
    <property type="term" value="F:RNA polymerase II general transcription initiation factor activity"/>
    <property type="evidence" value="ECO:0007669"/>
    <property type="project" value="TreeGrafter"/>
</dbReference>
<dbReference type="InterPro" id="IPR036915">
    <property type="entry name" value="Cyclin-like_sf"/>
</dbReference>
<dbReference type="GO" id="GO:0006367">
    <property type="term" value="P:transcription initiation at RNA polymerase II promoter"/>
    <property type="evidence" value="ECO:0007669"/>
    <property type="project" value="TreeGrafter"/>
</dbReference>
<dbReference type="SUPFAM" id="SSF57783">
    <property type="entry name" value="Zinc beta-ribbon"/>
    <property type="match status" value="1"/>
</dbReference>
<evidence type="ECO:0000256" key="12">
    <source>
        <dbReference type="ARBA" id="ARBA00056616"/>
    </source>
</evidence>
<dbReference type="FunFam" id="1.10.472.10:FF:000008">
    <property type="entry name" value="Transcription initiation factor IIB"/>
    <property type="match status" value="1"/>
</dbReference>
<evidence type="ECO:0000256" key="1">
    <source>
        <dbReference type="ARBA" id="ARBA00004123"/>
    </source>
</evidence>
<dbReference type="Pfam" id="PF00382">
    <property type="entry name" value="TFIIB"/>
    <property type="match status" value="2"/>
</dbReference>
<feature type="domain" description="TFIIB-type" evidence="15">
    <location>
        <begin position="89"/>
        <end position="120"/>
    </location>
</feature>
<dbReference type="Gene3D" id="2.20.25.10">
    <property type="match status" value="1"/>
</dbReference>
<proteinExistence type="inferred from homology"/>
<evidence type="ECO:0000256" key="2">
    <source>
        <dbReference type="ARBA" id="ARBA00010857"/>
    </source>
</evidence>
<dbReference type="AlphaFoldDB" id="A0A7R9P4U4"/>
<keyword evidence="10" id="KW-0539">Nucleus</keyword>
<dbReference type="GO" id="GO:0005634">
    <property type="term" value="C:nucleus"/>
    <property type="evidence" value="ECO:0007669"/>
    <property type="project" value="UniProtKB-SubCell"/>
</dbReference>
<keyword evidence="14" id="KW-0472">Membrane</keyword>
<comment type="similarity">
    <text evidence="2">Belongs to the TFIIB family.</text>
</comment>
<dbReference type="PROSITE" id="PS00782">
    <property type="entry name" value="TFIIB"/>
    <property type="match status" value="2"/>
</dbReference>
<evidence type="ECO:0000256" key="10">
    <source>
        <dbReference type="ARBA" id="ARBA00023242"/>
    </source>
</evidence>
<dbReference type="GO" id="GO:0017025">
    <property type="term" value="F:TBP-class protein binding"/>
    <property type="evidence" value="ECO:0007669"/>
    <property type="project" value="InterPro"/>
</dbReference>
<evidence type="ECO:0000256" key="8">
    <source>
        <dbReference type="ARBA" id="ARBA00023015"/>
    </source>
</evidence>
<comment type="function">
    <text evidence="12">General factor that plays a major role in the activation of eukaryotic genes transcribed by RNA polymerase II.</text>
</comment>
<dbReference type="InterPro" id="IPR013763">
    <property type="entry name" value="Cyclin-like_dom"/>
</dbReference>
<evidence type="ECO:0000256" key="4">
    <source>
        <dbReference type="ARBA" id="ARBA00022723"/>
    </source>
</evidence>
<dbReference type="InterPro" id="IPR000812">
    <property type="entry name" value="TFIIB"/>
</dbReference>
<sequence length="394" mass="43266">MPLPFTLIGLCWDRVVLLPFTLIGLCWDCVVSLPFTLMGLCWDCVVSLPFTLIGLCWDCVVSLPFTLMGLCCVATIHTDRTVLRLCDSNKVCCYAHPDAPLIEDYRAGDQICSECGLVVGDRVIDVGSEWRTFSNEKAGTDPSRVGGPENPLLNGSDLSTMIGPGRGDASFDGFGVSKYQNRRTMSSSDRALINAFREINSMADRINLPKTIVDRANNLFKQVHDGKNLKGRSNDAIASACLYIACRQEGVPRTFKEICAVSKISKKEIGRCFKLILKALETSVDLITTGDFMSRFCSNLGLPNMVQRAATHIARKAVELDIVPGRSPISVAAAAIYMASQASEDKRSQKEIGDIAGVADVTIRQSYKLMYPHAEKLFPTDFKFATPIDQLPQM</sequence>
<dbReference type="CDD" id="cd20552">
    <property type="entry name" value="CYCLIN_TFIIB_rpt2"/>
    <property type="match status" value="1"/>
</dbReference>
<dbReference type="PANTHER" id="PTHR11618">
    <property type="entry name" value="TRANSCRIPTION INITIATION FACTOR IIB-RELATED"/>
    <property type="match status" value="1"/>
</dbReference>
<evidence type="ECO:0000313" key="16">
    <source>
        <dbReference type="EMBL" id="CAD7569679.1"/>
    </source>
</evidence>
<evidence type="ECO:0000256" key="3">
    <source>
        <dbReference type="ARBA" id="ARBA00013932"/>
    </source>
</evidence>
<evidence type="ECO:0000259" key="15">
    <source>
        <dbReference type="PROSITE" id="PS51134"/>
    </source>
</evidence>
<evidence type="ECO:0000256" key="6">
    <source>
        <dbReference type="ARBA" id="ARBA00022771"/>
    </source>
</evidence>
<evidence type="ECO:0000256" key="11">
    <source>
        <dbReference type="ARBA" id="ARBA00031706"/>
    </source>
</evidence>
<dbReference type="SMART" id="SM00385">
    <property type="entry name" value="CYCLIN"/>
    <property type="match status" value="2"/>
</dbReference>
<evidence type="ECO:0000256" key="7">
    <source>
        <dbReference type="ARBA" id="ARBA00022833"/>
    </source>
</evidence>
<keyword evidence="5" id="KW-0677">Repeat</keyword>
<dbReference type="CDD" id="cd20551">
    <property type="entry name" value="CYCLIN_TFIIB_rpt1"/>
    <property type="match status" value="1"/>
</dbReference>
<keyword evidence="6 13" id="KW-0863">Zinc-finger</keyword>
<keyword evidence="14" id="KW-1133">Transmembrane helix</keyword>
<dbReference type="PANTHER" id="PTHR11618:SF13">
    <property type="entry name" value="TRANSCRIPTION INITIATION FACTOR IIB"/>
    <property type="match status" value="1"/>
</dbReference>
<keyword evidence="4" id="KW-0479">Metal-binding</keyword>
<organism evidence="16">
    <name type="scientific">Timema californicum</name>
    <name type="common">California timema</name>
    <name type="synonym">Walking stick</name>
    <dbReference type="NCBI Taxonomy" id="61474"/>
    <lineage>
        <taxon>Eukaryota</taxon>
        <taxon>Metazoa</taxon>
        <taxon>Ecdysozoa</taxon>
        <taxon>Arthropoda</taxon>
        <taxon>Hexapoda</taxon>
        <taxon>Insecta</taxon>
        <taxon>Pterygota</taxon>
        <taxon>Neoptera</taxon>
        <taxon>Polyneoptera</taxon>
        <taxon>Phasmatodea</taxon>
        <taxon>Timematodea</taxon>
        <taxon>Timematoidea</taxon>
        <taxon>Timematidae</taxon>
        <taxon>Timema</taxon>
    </lineage>
</organism>
<dbReference type="GO" id="GO:0008270">
    <property type="term" value="F:zinc ion binding"/>
    <property type="evidence" value="ECO:0007669"/>
    <property type="project" value="UniProtKB-KW"/>
</dbReference>
<dbReference type="PROSITE" id="PS51134">
    <property type="entry name" value="ZF_TFIIB"/>
    <property type="match status" value="1"/>
</dbReference>
<dbReference type="Pfam" id="PF08271">
    <property type="entry name" value="Zn_Ribbon_TF"/>
    <property type="match status" value="1"/>
</dbReference>
<gene>
    <name evidence="16" type="ORF">TCMB3V08_LOCUS2408</name>
</gene>
<evidence type="ECO:0000256" key="14">
    <source>
        <dbReference type="SAM" id="Phobius"/>
    </source>
</evidence>
<dbReference type="InterPro" id="IPR013137">
    <property type="entry name" value="Znf_TFIIB"/>
</dbReference>
<protein>
    <recommendedName>
        <fullName evidence="3">Transcription initiation factor IIB</fullName>
    </recommendedName>
    <alternativeName>
        <fullName evidence="11">General transcription factor TFIIB</fullName>
    </alternativeName>
</protein>
<evidence type="ECO:0000256" key="9">
    <source>
        <dbReference type="ARBA" id="ARBA00023163"/>
    </source>
</evidence>
<dbReference type="InterPro" id="IPR013150">
    <property type="entry name" value="TFIIB_cyclin"/>
</dbReference>
<dbReference type="EMBL" id="OE179765">
    <property type="protein sequence ID" value="CAD7569679.1"/>
    <property type="molecule type" value="Genomic_DNA"/>
</dbReference>
<dbReference type="GO" id="GO:0070897">
    <property type="term" value="P:transcription preinitiation complex assembly"/>
    <property type="evidence" value="ECO:0007669"/>
    <property type="project" value="InterPro"/>
</dbReference>
<feature type="transmembrane region" description="Helical" evidence="14">
    <location>
        <begin position="20"/>
        <end position="40"/>
    </location>
</feature>
<keyword evidence="7" id="KW-0862">Zinc</keyword>
<dbReference type="PRINTS" id="PR00685">
    <property type="entry name" value="TIFACTORIIB"/>
</dbReference>
<accession>A0A7R9P4U4</accession>
<keyword evidence="14" id="KW-0812">Transmembrane</keyword>
<keyword evidence="8" id="KW-0805">Transcription regulation</keyword>
<dbReference type="SUPFAM" id="SSF47954">
    <property type="entry name" value="Cyclin-like"/>
    <property type="match status" value="2"/>
</dbReference>
<keyword evidence="9" id="KW-0804">Transcription</keyword>
<dbReference type="GO" id="GO:0097550">
    <property type="term" value="C:transcription preinitiation complex"/>
    <property type="evidence" value="ECO:0007669"/>
    <property type="project" value="TreeGrafter"/>
</dbReference>
<evidence type="ECO:0000256" key="5">
    <source>
        <dbReference type="ARBA" id="ARBA00022737"/>
    </source>
</evidence>
<evidence type="ECO:0000256" key="13">
    <source>
        <dbReference type="PROSITE-ProRule" id="PRU00469"/>
    </source>
</evidence>
<dbReference type="FunFam" id="2.20.25.10:FF:000007">
    <property type="entry name" value="Transcription initiation factor IIB"/>
    <property type="match status" value="1"/>
</dbReference>
<feature type="transmembrane region" description="Helical" evidence="14">
    <location>
        <begin position="52"/>
        <end position="76"/>
    </location>
</feature>
<comment type="subcellular location">
    <subcellularLocation>
        <location evidence="1">Nucleus</location>
    </subcellularLocation>
</comment>
<name>A0A7R9P4U4_TIMCA</name>